<name>A0ABD5DFM1_ACIBA</name>
<keyword evidence="1" id="KW-0472">Membrane</keyword>
<comment type="caution">
    <text evidence="2">The sequence shown here is derived from an EMBL/GenBank/DDBJ whole genome shotgun (WGS) entry which is preliminary data.</text>
</comment>
<feature type="non-terminal residue" evidence="2">
    <location>
        <position position="1"/>
    </location>
</feature>
<keyword evidence="1" id="KW-1133">Transmembrane helix</keyword>
<organism evidence="2">
    <name type="scientific">Acinetobacter baumannii</name>
    <dbReference type="NCBI Taxonomy" id="470"/>
    <lineage>
        <taxon>Bacteria</taxon>
        <taxon>Pseudomonadati</taxon>
        <taxon>Pseudomonadota</taxon>
        <taxon>Gammaproteobacteria</taxon>
        <taxon>Moraxellales</taxon>
        <taxon>Moraxellaceae</taxon>
        <taxon>Acinetobacter</taxon>
        <taxon>Acinetobacter calcoaceticus/baumannii complex</taxon>
    </lineage>
</organism>
<gene>
    <name evidence="2" type="ORF">FPK87_21140</name>
</gene>
<dbReference type="EMBL" id="VMBB01000215">
    <property type="protein sequence ID" value="MDR8262932.1"/>
    <property type="molecule type" value="Genomic_DNA"/>
</dbReference>
<protein>
    <submittedName>
        <fullName evidence="2">Amino acid ABC transporter permease</fullName>
    </submittedName>
</protein>
<proteinExistence type="predicted"/>
<evidence type="ECO:0000256" key="1">
    <source>
        <dbReference type="SAM" id="Phobius"/>
    </source>
</evidence>
<sequence>TTVAGQVNNRVQIYPLAIFVFTGAVYYLLCCGLSLLASRRFTRRATTR</sequence>
<keyword evidence="1" id="KW-0812">Transmembrane</keyword>
<feature type="transmembrane region" description="Helical" evidence="1">
    <location>
        <begin position="13"/>
        <end position="38"/>
    </location>
</feature>
<accession>A0ABD5DFM1</accession>
<dbReference type="AlphaFoldDB" id="A0ABD5DFM1"/>
<reference evidence="2" key="1">
    <citation type="submission" date="2019-07" db="EMBL/GenBank/DDBJ databases">
        <title>Biological characteristics of mucoid Acinetobacter baumannii from a general hospital in China.</title>
        <authorList>
            <person name="Hua X."/>
            <person name="Yu Y."/>
        </authorList>
    </citation>
    <scope>NUCLEOTIDE SEQUENCE [LARGE SCALE GENOMIC DNA]</scope>
    <source>
        <strain evidence="2">N41</strain>
    </source>
</reference>
<evidence type="ECO:0000313" key="2">
    <source>
        <dbReference type="EMBL" id="MDR8262932.1"/>
    </source>
</evidence>